<dbReference type="InterPro" id="IPR003661">
    <property type="entry name" value="HisK_dim/P_dom"/>
</dbReference>
<dbReference type="Gene3D" id="3.30.565.10">
    <property type="entry name" value="Histidine kinase-like ATPase, C-terminal domain"/>
    <property type="match status" value="1"/>
</dbReference>
<protein>
    <recommendedName>
        <fullName evidence="3">histidine kinase</fullName>
        <ecNumber evidence="3">2.7.13.3</ecNumber>
    </recommendedName>
</protein>
<dbReference type="EMBL" id="BOMH01000036">
    <property type="protein sequence ID" value="GID66967.1"/>
    <property type="molecule type" value="Genomic_DNA"/>
</dbReference>
<organism evidence="17 18">
    <name type="scientific">Actinoplanes cyaneus</name>
    <dbReference type="NCBI Taxonomy" id="52696"/>
    <lineage>
        <taxon>Bacteria</taxon>
        <taxon>Bacillati</taxon>
        <taxon>Actinomycetota</taxon>
        <taxon>Actinomycetes</taxon>
        <taxon>Micromonosporales</taxon>
        <taxon>Micromonosporaceae</taxon>
        <taxon>Actinoplanes</taxon>
    </lineage>
</organism>
<sequence length="441" mass="46688">MRWALNRLALAITSMVACAFLVPLAVAIWQIAHDKAISEARQQATSMVTVLGVNADPTALTNAVASTSAGSAGLLSVHLPGVDPIGTSHLSDATVERAAKQRRSATAAAAGGVAYLQPTVLTDGRTVVVEVFVTDAEMRRGVYKAWASLAGLAVVLVAGSTLLADRLGAQMVRATRQLAESTRKLGGGELNERIEPSGPRELRDAGQAFNTMAGDLRRLLDRERELAADLSHRLRTPLTALRLDAETIPPGPIADRMRQACDLLDQELEAIITGARLGVEHRGNQQCDLVEALADRLAFWSVLAEDQERPWEVVGGHEPVMVPMSRSDVILVVDAMLGNVFSHTDEGVAFRVSVSSTGLLVDDAGPGIADPAAAVQRGFSGAGSTGLGLDIVRRAADTVRGQLVVGRSPLGGARVGFLLTSPEDGLLDEEPPARRRRRAVR</sequence>
<keyword evidence="6" id="KW-0808">Transferase</keyword>
<dbReference type="InterPro" id="IPR003660">
    <property type="entry name" value="HAMP_dom"/>
</dbReference>
<keyword evidence="14" id="KW-0732">Signal</keyword>
<dbReference type="GO" id="GO:0005886">
    <property type="term" value="C:plasma membrane"/>
    <property type="evidence" value="ECO:0007669"/>
    <property type="project" value="UniProtKB-SubCell"/>
</dbReference>
<keyword evidence="7 13" id="KW-0812">Transmembrane</keyword>
<dbReference type="Gene3D" id="1.10.287.130">
    <property type="match status" value="1"/>
</dbReference>
<dbReference type="SUPFAM" id="SSF47384">
    <property type="entry name" value="Homodimeric domain of signal transducing histidine kinase"/>
    <property type="match status" value="1"/>
</dbReference>
<dbReference type="PROSITE" id="PS51257">
    <property type="entry name" value="PROKAR_LIPOPROTEIN"/>
    <property type="match status" value="1"/>
</dbReference>
<evidence type="ECO:0000256" key="13">
    <source>
        <dbReference type="SAM" id="Phobius"/>
    </source>
</evidence>
<dbReference type="SMART" id="SM00304">
    <property type="entry name" value="HAMP"/>
    <property type="match status" value="1"/>
</dbReference>
<dbReference type="RefSeq" id="WP_203744130.1">
    <property type="nucleotide sequence ID" value="NZ_BAAAUC010000104.1"/>
</dbReference>
<evidence type="ECO:0000256" key="14">
    <source>
        <dbReference type="SAM" id="SignalP"/>
    </source>
</evidence>
<evidence type="ECO:0000313" key="18">
    <source>
        <dbReference type="Proteomes" id="UP000619479"/>
    </source>
</evidence>
<evidence type="ECO:0000256" key="6">
    <source>
        <dbReference type="ARBA" id="ARBA00022679"/>
    </source>
</evidence>
<gene>
    <name evidence="17" type="ORF">Acy02nite_48480</name>
</gene>
<dbReference type="InterPro" id="IPR003594">
    <property type="entry name" value="HATPase_dom"/>
</dbReference>
<dbReference type="CDD" id="cd00082">
    <property type="entry name" value="HisKA"/>
    <property type="match status" value="1"/>
</dbReference>
<evidence type="ECO:0000256" key="9">
    <source>
        <dbReference type="ARBA" id="ARBA00022777"/>
    </source>
</evidence>
<dbReference type="AlphaFoldDB" id="A0A919M5S3"/>
<dbReference type="CDD" id="cd06225">
    <property type="entry name" value="HAMP"/>
    <property type="match status" value="1"/>
</dbReference>
<dbReference type="InterPro" id="IPR050980">
    <property type="entry name" value="2C_sensor_his_kinase"/>
</dbReference>
<dbReference type="Proteomes" id="UP000619479">
    <property type="component" value="Unassembled WGS sequence"/>
</dbReference>
<feature type="chain" id="PRO_5038700911" description="histidine kinase" evidence="14">
    <location>
        <begin position="20"/>
        <end position="441"/>
    </location>
</feature>
<dbReference type="PANTHER" id="PTHR44936">
    <property type="entry name" value="SENSOR PROTEIN CREC"/>
    <property type="match status" value="1"/>
</dbReference>
<accession>A0A919M5S3</accession>
<keyword evidence="5" id="KW-0597">Phosphoprotein</keyword>
<dbReference type="InterPro" id="IPR005467">
    <property type="entry name" value="His_kinase_dom"/>
</dbReference>
<evidence type="ECO:0000256" key="3">
    <source>
        <dbReference type="ARBA" id="ARBA00012438"/>
    </source>
</evidence>
<dbReference type="EC" id="2.7.13.3" evidence="3"/>
<feature type="domain" description="Histidine kinase" evidence="15">
    <location>
        <begin position="229"/>
        <end position="423"/>
    </location>
</feature>
<comment type="catalytic activity">
    <reaction evidence="1">
        <text>ATP + protein L-histidine = ADP + protein N-phospho-L-histidine.</text>
        <dbReference type="EC" id="2.7.13.3"/>
    </reaction>
</comment>
<name>A0A919M5S3_9ACTN</name>
<keyword evidence="18" id="KW-1185">Reference proteome</keyword>
<reference evidence="17" key="1">
    <citation type="submission" date="2021-01" db="EMBL/GenBank/DDBJ databases">
        <title>Whole genome shotgun sequence of Actinoplanes cyaneus NBRC 14990.</title>
        <authorList>
            <person name="Komaki H."/>
            <person name="Tamura T."/>
        </authorList>
    </citation>
    <scope>NUCLEOTIDE SEQUENCE</scope>
    <source>
        <strain evidence="17">NBRC 14990</strain>
    </source>
</reference>
<dbReference type="PANTHER" id="PTHR44936:SF9">
    <property type="entry name" value="SENSOR PROTEIN CREC"/>
    <property type="match status" value="1"/>
</dbReference>
<evidence type="ECO:0000313" key="17">
    <source>
        <dbReference type="EMBL" id="GID66967.1"/>
    </source>
</evidence>
<comment type="subcellular location">
    <subcellularLocation>
        <location evidence="2">Cell membrane</location>
        <topology evidence="2">Multi-pass membrane protein</topology>
    </subcellularLocation>
</comment>
<feature type="domain" description="HAMP" evidence="16">
    <location>
        <begin position="169"/>
        <end position="221"/>
    </location>
</feature>
<keyword evidence="11 13" id="KW-1133">Transmembrane helix</keyword>
<keyword evidence="10" id="KW-0067">ATP-binding</keyword>
<evidence type="ECO:0000256" key="11">
    <source>
        <dbReference type="ARBA" id="ARBA00022989"/>
    </source>
</evidence>
<evidence type="ECO:0000256" key="12">
    <source>
        <dbReference type="ARBA" id="ARBA00023012"/>
    </source>
</evidence>
<proteinExistence type="predicted"/>
<dbReference type="GO" id="GO:0005524">
    <property type="term" value="F:ATP binding"/>
    <property type="evidence" value="ECO:0007669"/>
    <property type="project" value="UniProtKB-KW"/>
</dbReference>
<dbReference type="InterPro" id="IPR036097">
    <property type="entry name" value="HisK_dim/P_sf"/>
</dbReference>
<dbReference type="SUPFAM" id="SSF55874">
    <property type="entry name" value="ATPase domain of HSP90 chaperone/DNA topoisomerase II/histidine kinase"/>
    <property type="match status" value="1"/>
</dbReference>
<feature type="signal peptide" evidence="14">
    <location>
        <begin position="1"/>
        <end position="19"/>
    </location>
</feature>
<dbReference type="Pfam" id="PF00672">
    <property type="entry name" value="HAMP"/>
    <property type="match status" value="1"/>
</dbReference>
<keyword evidence="12" id="KW-0902">Two-component regulatory system</keyword>
<keyword evidence="9 17" id="KW-0418">Kinase</keyword>
<evidence type="ECO:0000256" key="4">
    <source>
        <dbReference type="ARBA" id="ARBA00022475"/>
    </source>
</evidence>
<keyword evidence="4" id="KW-1003">Cell membrane</keyword>
<feature type="transmembrane region" description="Helical" evidence="13">
    <location>
        <begin position="145"/>
        <end position="164"/>
    </location>
</feature>
<evidence type="ECO:0000256" key="2">
    <source>
        <dbReference type="ARBA" id="ARBA00004651"/>
    </source>
</evidence>
<evidence type="ECO:0000259" key="15">
    <source>
        <dbReference type="PROSITE" id="PS50109"/>
    </source>
</evidence>
<evidence type="ECO:0000256" key="1">
    <source>
        <dbReference type="ARBA" id="ARBA00000085"/>
    </source>
</evidence>
<dbReference type="Pfam" id="PF02518">
    <property type="entry name" value="HATPase_c"/>
    <property type="match status" value="1"/>
</dbReference>
<dbReference type="GO" id="GO:0000155">
    <property type="term" value="F:phosphorelay sensor kinase activity"/>
    <property type="evidence" value="ECO:0007669"/>
    <property type="project" value="InterPro"/>
</dbReference>
<evidence type="ECO:0000256" key="10">
    <source>
        <dbReference type="ARBA" id="ARBA00022840"/>
    </source>
</evidence>
<dbReference type="PROSITE" id="PS50109">
    <property type="entry name" value="HIS_KIN"/>
    <property type="match status" value="1"/>
</dbReference>
<dbReference type="SMART" id="SM00387">
    <property type="entry name" value="HATPase_c"/>
    <property type="match status" value="1"/>
</dbReference>
<comment type="caution">
    <text evidence="17">The sequence shown here is derived from an EMBL/GenBank/DDBJ whole genome shotgun (WGS) entry which is preliminary data.</text>
</comment>
<evidence type="ECO:0000256" key="7">
    <source>
        <dbReference type="ARBA" id="ARBA00022692"/>
    </source>
</evidence>
<keyword evidence="8" id="KW-0547">Nucleotide-binding</keyword>
<evidence type="ECO:0000256" key="8">
    <source>
        <dbReference type="ARBA" id="ARBA00022741"/>
    </source>
</evidence>
<evidence type="ECO:0000259" key="16">
    <source>
        <dbReference type="PROSITE" id="PS50885"/>
    </source>
</evidence>
<dbReference type="SMART" id="SM00388">
    <property type="entry name" value="HisKA"/>
    <property type="match status" value="1"/>
</dbReference>
<dbReference type="PROSITE" id="PS50885">
    <property type="entry name" value="HAMP"/>
    <property type="match status" value="1"/>
</dbReference>
<dbReference type="InterPro" id="IPR036890">
    <property type="entry name" value="HATPase_C_sf"/>
</dbReference>
<evidence type="ECO:0000256" key="5">
    <source>
        <dbReference type="ARBA" id="ARBA00022553"/>
    </source>
</evidence>
<keyword evidence="13" id="KW-0472">Membrane</keyword>